<name>A0ABR3D944_NEUIN</name>
<feature type="compositionally biased region" description="Polar residues" evidence="1">
    <location>
        <begin position="260"/>
        <end position="296"/>
    </location>
</feature>
<feature type="compositionally biased region" description="Low complexity" evidence="1">
    <location>
        <begin position="98"/>
        <end position="129"/>
    </location>
</feature>
<dbReference type="Proteomes" id="UP001451303">
    <property type="component" value="Unassembled WGS sequence"/>
</dbReference>
<evidence type="ECO:0000313" key="3">
    <source>
        <dbReference type="EMBL" id="KAL0469205.1"/>
    </source>
</evidence>
<feature type="compositionally biased region" description="Polar residues" evidence="1">
    <location>
        <begin position="235"/>
        <end position="247"/>
    </location>
</feature>
<keyword evidence="2" id="KW-1133">Transmembrane helix</keyword>
<evidence type="ECO:0000313" key="4">
    <source>
        <dbReference type="Proteomes" id="UP001451303"/>
    </source>
</evidence>
<accession>A0ABR3D944</accession>
<keyword evidence="2" id="KW-0472">Membrane</keyword>
<dbReference type="EMBL" id="JAVLET010000006">
    <property type="protein sequence ID" value="KAL0469205.1"/>
    <property type="molecule type" value="Genomic_DNA"/>
</dbReference>
<sequence>MALDLSRKPPRVHLPEAAPLVAQRDGGNCPKGYQWYTCNVAQGIPYAGCCAMDPCRPDMVDCPDRYKPGGEDATTTITKTATASTSAFTSTESDKESSWTSTTSDTSSTSTISRGSASSTPSATVTATPDAPPIVVHKELSAGAIAGIAVGCSLAFIFFAISVCMWWGRRRAKKDEKKDAMETANVSSFLGPTDRSNPAETAQNKNVSQSGSHFPLGSYQPVPTPTPCEYRGRDATSSGSPTNTNWPGSPMDYESHRFSGATTMSTPASHNSASTPASSNYPSRSASELDSTQAYQQGGWAKGSSPCTKSPSLKAMRGHRNTPGARTTRALHWAEQGHTMA</sequence>
<organism evidence="3 4">
    <name type="scientific">Neurospora intermedia</name>
    <dbReference type="NCBI Taxonomy" id="5142"/>
    <lineage>
        <taxon>Eukaryota</taxon>
        <taxon>Fungi</taxon>
        <taxon>Dikarya</taxon>
        <taxon>Ascomycota</taxon>
        <taxon>Pezizomycotina</taxon>
        <taxon>Sordariomycetes</taxon>
        <taxon>Sordariomycetidae</taxon>
        <taxon>Sordariales</taxon>
        <taxon>Sordariaceae</taxon>
        <taxon>Neurospora</taxon>
    </lineage>
</organism>
<feature type="transmembrane region" description="Helical" evidence="2">
    <location>
        <begin position="144"/>
        <end position="168"/>
    </location>
</feature>
<evidence type="ECO:0000256" key="2">
    <source>
        <dbReference type="SAM" id="Phobius"/>
    </source>
</evidence>
<keyword evidence="4" id="KW-1185">Reference proteome</keyword>
<protein>
    <submittedName>
        <fullName evidence="3">Uncharacterized protein</fullName>
    </submittedName>
</protein>
<keyword evidence="2" id="KW-0812">Transmembrane</keyword>
<feature type="compositionally biased region" description="Polar residues" evidence="1">
    <location>
        <begin position="184"/>
        <end position="212"/>
    </location>
</feature>
<proteinExistence type="predicted"/>
<evidence type="ECO:0000256" key="1">
    <source>
        <dbReference type="SAM" id="MobiDB-lite"/>
    </source>
</evidence>
<gene>
    <name evidence="3" type="ORF">QR685DRAFT_530025</name>
</gene>
<reference evidence="3 4" key="1">
    <citation type="submission" date="2023-09" db="EMBL/GenBank/DDBJ databases">
        <title>Multi-omics analysis of a traditional fermented food reveals byproduct-associated fungal strains for waste-to-food upcycling.</title>
        <authorList>
            <consortium name="Lawrence Berkeley National Laboratory"/>
            <person name="Rekdal V.M."/>
            <person name="Villalobos-Escobedo J.M."/>
            <person name="Rodriguez-Valeron N."/>
            <person name="Garcia M.O."/>
            <person name="Vasquez D.P."/>
            <person name="Damayanti I."/>
            <person name="Sorensen P.M."/>
            <person name="Baidoo E.E."/>
            <person name="De Carvalho A.C."/>
            <person name="Riley R."/>
            <person name="Lipzen A."/>
            <person name="He G."/>
            <person name="Yan M."/>
            <person name="Haridas S."/>
            <person name="Daum C."/>
            <person name="Yoshinaga Y."/>
            <person name="Ng V."/>
            <person name="Grigoriev I.V."/>
            <person name="Munk R."/>
            <person name="Nuraida L."/>
            <person name="Wijaya C.H."/>
            <person name="Morales P.-C."/>
            <person name="Keasling J.D."/>
        </authorList>
    </citation>
    <scope>NUCLEOTIDE SEQUENCE [LARGE SCALE GENOMIC DNA]</scope>
    <source>
        <strain evidence="3 4">FGSC 2613</strain>
    </source>
</reference>
<feature type="region of interest" description="Disordered" evidence="1">
    <location>
        <begin position="173"/>
        <end position="341"/>
    </location>
</feature>
<feature type="region of interest" description="Disordered" evidence="1">
    <location>
        <begin position="83"/>
        <end position="129"/>
    </location>
</feature>
<comment type="caution">
    <text evidence="3">The sequence shown here is derived from an EMBL/GenBank/DDBJ whole genome shotgun (WGS) entry which is preliminary data.</text>
</comment>